<organism evidence="3 4">
    <name type="scientific">Candidatus Pullilachnospira stercoravium</name>
    <dbReference type="NCBI Taxonomy" id="2840913"/>
    <lineage>
        <taxon>Bacteria</taxon>
        <taxon>Bacillati</taxon>
        <taxon>Bacillota</taxon>
        <taxon>Clostridia</taxon>
        <taxon>Lachnospirales</taxon>
        <taxon>Lachnospiraceae</taxon>
        <taxon>Lachnospiraceae incertae sedis</taxon>
        <taxon>Candidatus Pullilachnospira</taxon>
    </lineage>
</organism>
<gene>
    <name evidence="3" type="ORF">IAA63_10080</name>
</gene>
<evidence type="ECO:0000259" key="2">
    <source>
        <dbReference type="Pfam" id="PF18164"/>
    </source>
</evidence>
<proteinExistence type="predicted"/>
<protein>
    <submittedName>
        <fullName evidence="3">DUF5596 domain-containing protein</fullName>
    </submittedName>
</protein>
<reference evidence="3" key="1">
    <citation type="submission" date="2020-10" db="EMBL/GenBank/DDBJ databases">
        <authorList>
            <person name="Gilroy R."/>
        </authorList>
    </citation>
    <scope>NUCLEOTIDE SEQUENCE</scope>
    <source>
        <strain evidence="3">ChiBcec2-4451</strain>
    </source>
</reference>
<evidence type="ECO:0000313" key="4">
    <source>
        <dbReference type="Proteomes" id="UP000886723"/>
    </source>
</evidence>
<dbReference type="InterPro" id="IPR041273">
    <property type="entry name" value="NAT_N"/>
</dbReference>
<dbReference type="Pfam" id="PF18082">
    <property type="entry name" value="NAT_N"/>
    <property type="match status" value="1"/>
</dbReference>
<reference evidence="3" key="2">
    <citation type="journal article" date="2021" name="PeerJ">
        <title>Extensive microbial diversity within the chicken gut microbiome revealed by metagenomics and culture.</title>
        <authorList>
            <person name="Gilroy R."/>
            <person name="Ravi A."/>
            <person name="Getino M."/>
            <person name="Pursley I."/>
            <person name="Horton D.L."/>
            <person name="Alikhan N.F."/>
            <person name="Baker D."/>
            <person name="Gharbi K."/>
            <person name="Hall N."/>
            <person name="Watson M."/>
            <person name="Adriaenssens E.M."/>
            <person name="Foster-Nyarko E."/>
            <person name="Jarju S."/>
            <person name="Secka A."/>
            <person name="Antonio M."/>
            <person name="Oren A."/>
            <person name="Chaudhuri R.R."/>
            <person name="La Ragione R."/>
            <person name="Hildebrand F."/>
            <person name="Pallen M.J."/>
        </authorList>
    </citation>
    <scope>NUCLEOTIDE SEQUENCE</scope>
    <source>
        <strain evidence="3">ChiBcec2-4451</strain>
    </source>
</reference>
<feature type="domain" description="GNAT-like C-terminal" evidence="2">
    <location>
        <begin position="139"/>
        <end position="290"/>
    </location>
</feature>
<dbReference type="Gene3D" id="3.40.630.120">
    <property type="match status" value="1"/>
</dbReference>
<dbReference type="Pfam" id="PF18164">
    <property type="entry name" value="GNAT_C"/>
    <property type="match status" value="1"/>
</dbReference>
<dbReference type="EMBL" id="DVON01000209">
    <property type="protein sequence ID" value="HIV13470.1"/>
    <property type="molecule type" value="Genomic_DNA"/>
</dbReference>
<comment type="caution">
    <text evidence="3">The sequence shown here is derived from an EMBL/GenBank/DDBJ whole genome shotgun (WGS) entry which is preliminary data.</text>
</comment>
<feature type="domain" description="N-acyltransferase N-terminal" evidence="1">
    <location>
        <begin position="2"/>
        <end position="134"/>
    </location>
</feature>
<evidence type="ECO:0000313" key="3">
    <source>
        <dbReference type="EMBL" id="HIV13470.1"/>
    </source>
</evidence>
<name>A0A9D1NV79_9FIRM</name>
<sequence>MEQLMKELAFPEDAVREVTDADKKLQEGIWGRRLDEMAAGLMKKMEKGACRGELQEALSGCEQMEEETGIHRYTLDLLFLLRCAGILRENYKKKGLPDDLFLDSMMDLKWKLLECRNIYGVNGIFVGFWYDRFFDITRFALGRFQFEEETFQGDLFQEDGFAVKKGDTVINMHIPSSGPLDPAQAEASIARAAQFYRDQFPQGTVPFVMDSWLLDPDLMKMLPQGNIRRFVERFHLVSVEKGETFSDGWRIFGPEWEKDPADLPRTTRLQTAIADYLQGGGKLGAGYGIFLWKQKDA</sequence>
<dbReference type="Proteomes" id="UP000886723">
    <property type="component" value="Unassembled WGS sequence"/>
</dbReference>
<dbReference type="InterPro" id="IPR041644">
    <property type="entry name" value="GNAT_C"/>
</dbReference>
<evidence type="ECO:0000259" key="1">
    <source>
        <dbReference type="Pfam" id="PF18082"/>
    </source>
</evidence>
<dbReference type="AlphaFoldDB" id="A0A9D1NV79"/>
<accession>A0A9D1NV79</accession>